<sequence length="165" mass="18171">MNKTVTFTLNGKTVSREFPCDQFLLEALREMGCKSVKRGCETSACGLCTVWVDETPVLSCTTLAVRVDGKRVTTLEGLQDEARVIGGYLADEGGEQCGFCSPGLIMNILSMEKAFPQLNPSEAEIRHYLEGNLCRCSGYESHIRAVTNYFAAKRAERDAGKEETK</sequence>
<accession>A0A9D1H8F2</accession>
<evidence type="ECO:0000313" key="6">
    <source>
        <dbReference type="EMBL" id="HIT95161.1"/>
    </source>
</evidence>
<dbReference type="PROSITE" id="PS51085">
    <property type="entry name" value="2FE2S_FER_2"/>
    <property type="match status" value="1"/>
</dbReference>
<protein>
    <submittedName>
        <fullName evidence="6">2Fe-2S iron-sulfur cluster binding domain-containing protein</fullName>
    </submittedName>
</protein>
<evidence type="ECO:0000256" key="2">
    <source>
        <dbReference type="ARBA" id="ARBA00022723"/>
    </source>
</evidence>
<dbReference type="GO" id="GO:0051537">
    <property type="term" value="F:2 iron, 2 sulfur cluster binding"/>
    <property type="evidence" value="ECO:0007669"/>
    <property type="project" value="UniProtKB-KW"/>
</dbReference>
<gene>
    <name evidence="6" type="ORF">IAC43_08235</name>
</gene>
<organism evidence="6 7">
    <name type="scientific">Candidatus Faecivivens stercoripullorum</name>
    <dbReference type="NCBI Taxonomy" id="2840805"/>
    <lineage>
        <taxon>Bacteria</taxon>
        <taxon>Bacillati</taxon>
        <taxon>Bacillota</taxon>
        <taxon>Clostridia</taxon>
        <taxon>Eubacteriales</taxon>
        <taxon>Oscillospiraceae</taxon>
        <taxon>Oscillospiraceae incertae sedis</taxon>
        <taxon>Candidatus Faecivivens</taxon>
    </lineage>
</organism>
<dbReference type="EMBL" id="DVLW01000227">
    <property type="protein sequence ID" value="HIT95161.1"/>
    <property type="molecule type" value="Genomic_DNA"/>
</dbReference>
<dbReference type="SUPFAM" id="SSF47741">
    <property type="entry name" value="CO dehydrogenase ISP C-domain like"/>
    <property type="match status" value="1"/>
</dbReference>
<dbReference type="Gene3D" id="1.10.150.120">
    <property type="entry name" value="[2Fe-2S]-binding domain"/>
    <property type="match status" value="1"/>
</dbReference>
<evidence type="ECO:0000256" key="4">
    <source>
        <dbReference type="ARBA" id="ARBA00023014"/>
    </source>
</evidence>
<dbReference type="AlphaFoldDB" id="A0A9D1H8F2"/>
<dbReference type="Gene3D" id="3.10.20.30">
    <property type="match status" value="1"/>
</dbReference>
<name>A0A9D1H8F2_9FIRM</name>
<dbReference type="CDD" id="cd00207">
    <property type="entry name" value="fer2"/>
    <property type="match status" value="1"/>
</dbReference>
<keyword evidence="1" id="KW-0001">2Fe-2S</keyword>
<dbReference type="Proteomes" id="UP000824160">
    <property type="component" value="Unassembled WGS sequence"/>
</dbReference>
<dbReference type="InterPro" id="IPR036010">
    <property type="entry name" value="2Fe-2S_ferredoxin-like_sf"/>
</dbReference>
<dbReference type="InterPro" id="IPR012675">
    <property type="entry name" value="Beta-grasp_dom_sf"/>
</dbReference>
<dbReference type="SUPFAM" id="SSF54292">
    <property type="entry name" value="2Fe-2S ferredoxin-like"/>
    <property type="match status" value="1"/>
</dbReference>
<feature type="domain" description="2Fe-2S ferredoxin-type" evidence="5">
    <location>
        <begin position="3"/>
        <end position="78"/>
    </location>
</feature>
<keyword evidence="3" id="KW-0408">Iron</keyword>
<dbReference type="PANTHER" id="PTHR44379:SF8">
    <property type="entry name" value="XANTHINE DEHYDROGENASE IRON-SULFUR-BINDING SUBUNIT XDHC-RELATED"/>
    <property type="match status" value="1"/>
</dbReference>
<proteinExistence type="predicted"/>
<dbReference type="GO" id="GO:0046872">
    <property type="term" value="F:metal ion binding"/>
    <property type="evidence" value="ECO:0007669"/>
    <property type="project" value="UniProtKB-KW"/>
</dbReference>
<keyword evidence="4" id="KW-0411">Iron-sulfur</keyword>
<comment type="caution">
    <text evidence="6">The sequence shown here is derived from an EMBL/GenBank/DDBJ whole genome shotgun (WGS) entry which is preliminary data.</text>
</comment>
<dbReference type="InterPro" id="IPR051452">
    <property type="entry name" value="Diverse_Oxidoreductases"/>
</dbReference>
<reference evidence="6" key="1">
    <citation type="submission" date="2020-10" db="EMBL/GenBank/DDBJ databases">
        <authorList>
            <person name="Gilroy R."/>
        </authorList>
    </citation>
    <scope>NUCLEOTIDE SEQUENCE</scope>
    <source>
        <strain evidence="6">ChiBcec7-5410</strain>
    </source>
</reference>
<evidence type="ECO:0000256" key="3">
    <source>
        <dbReference type="ARBA" id="ARBA00023004"/>
    </source>
</evidence>
<dbReference type="Pfam" id="PF00111">
    <property type="entry name" value="Fer2"/>
    <property type="match status" value="1"/>
</dbReference>
<reference evidence="6" key="2">
    <citation type="journal article" date="2021" name="PeerJ">
        <title>Extensive microbial diversity within the chicken gut microbiome revealed by metagenomics and culture.</title>
        <authorList>
            <person name="Gilroy R."/>
            <person name="Ravi A."/>
            <person name="Getino M."/>
            <person name="Pursley I."/>
            <person name="Horton D.L."/>
            <person name="Alikhan N.F."/>
            <person name="Baker D."/>
            <person name="Gharbi K."/>
            <person name="Hall N."/>
            <person name="Watson M."/>
            <person name="Adriaenssens E.M."/>
            <person name="Foster-Nyarko E."/>
            <person name="Jarju S."/>
            <person name="Secka A."/>
            <person name="Antonio M."/>
            <person name="Oren A."/>
            <person name="Chaudhuri R.R."/>
            <person name="La Ragione R."/>
            <person name="Hildebrand F."/>
            <person name="Pallen M.J."/>
        </authorList>
    </citation>
    <scope>NUCLEOTIDE SEQUENCE</scope>
    <source>
        <strain evidence="6">ChiBcec7-5410</strain>
    </source>
</reference>
<evidence type="ECO:0000313" key="7">
    <source>
        <dbReference type="Proteomes" id="UP000824160"/>
    </source>
</evidence>
<dbReference type="InterPro" id="IPR036884">
    <property type="entry name" value="2Fe-2S-bd_dom_sf"/>
</dbReference>
<evidence type="ECO:0000256" key="1">
    <source>
        <dbReference type="ARBA" id="ARBA00022714"/>
    </source>
</evidence>
<dbReference type="InterPro" id="IPR002888">
    <property type="entry name" value="2Fe-2S-bd"/>
</dbReference>
<keyword evidence="2" id="KW-0479">Metal-binding</keyword>
<dbReference type="PANTHER" id="PTHR44379">
    <property type="entry name" value="OXIDOREDUCTASE WITH IRON-SULFUR SUBUNIT"/>
    <property type="match status" value="1"/>
</dbReference>
<dbReference type="GO" id="GO:0016491">
    <property type="term" value="F:oxidoreductase activity"/>
    <property type="evidence" value="ECO:0007669"/>
    <property type="project" value="InterPro"/>
</dbReference>
<dbReference type="InterPro" id="IPR001041">
    <property type="entry name" value="2Fe-2S_ferredoxin-type"/>
</dbReference>
<dbReference type="Pfam" id="PF01799">
    <property type="entry name" value="Fer2_2"/>
    <property type="match status" value="1"/>
</dbReference>
<evidence type="ECO:0000259" key="5">
    <source>
        <dbReference type="PROSITE" id="PS51085"/>
    </source>
</evidence>